<dbReference type="RefSeq" id="WP_307354688.1">
    <property type="nucleotide sequence ID" value="NZ_BAAACJ010000024.1"/>
</dbReference>
<keyword evidence="2" id="KW-0946">Virion</keyword>
<protein>
    <submittedName>
        <fullName evidence="2">CotS family spore coat protein</fullName>
    </submittedName>
</protein>
<dbReference type="Proteomes" id="UP001224418">
    <property type="component" value="Unassembled WGS sequence"/>
</dbReference>
<dbReference type="PANTHER" id="PTHR39179:SF1">
    <property type="entry name" value="SPORE COAT PROTEIN I"/>
    <property type="match status" value="1"/>
</dbReference>
<dbReference type="SUPFAM" id="SSF56112">
    <property type="entry name" value="Protein kinase-like (PK-like)"/>
    <property type="match status" value="1"/>
</dbReference>
<dbReference type="InterPro" id="IPR047175">
    <property type="entry name" value="CotS-like"/>
</dbReference>
<evidence type="ECO:0000313" key="3">
    <source>
        <dbReference type="Proteomes" id="UP001224418"/>
    </source>
</evidence>
<gene>
    <name evidence="2" type="ORF">QOZ93_000065</name>
</gene>
<keyword evidence="2" id="KW-0167">Capsid protein</keyword>
<dbReference type="NCBIfam" id="TIGR02906">
    <property type="entry name" value="spore_CotS"/>
    <property type="match status" value="1"/>
</dbReference>
<feature type="domain" description="Aminoglycoside phosphotransferase" evidence="1">
    <location>
        <begin position="41"/>
        <end position="251"/>
    </location>
</feature>
<dbReference type="EMBL" id="JAUSWN010000001">
    <property type="protein sequence ID" value="MDQ0478364.1"/>
    <property type="molecule type" value="Genomic_DNA"/>
</dbReference>
<dbReference type="InterPro" id="IPR002575">
    <property type="entry name" value="Aminoglycoside_PTrfase"/>
</dbReference>
<evidence type="ECO:0000313" key="2">
    <source>
        <dbReference type="EMBL" id="MDQ0478364.1"/>
    </source>
</evidence>
<dbReference type="Gene3D" id="3.30.200.20">
    <property type="entry name" value="Phosphorylase Kinase, domain 1"/>
    <property type="match status" value="1"/>
</dbReference>
<dbReference type="InterPro" id="IPR011009">
    <property type="entry name" value="Kinase-like_dom_sf"/>
</dbReference>
<dbReference type="PANTHER" id="PTHR39179">
    <property type="entry name" value="SPORE COAT PROTEIN I"/>
    <property type="match status" value="1"/>
</dbReference>
<dbReference type="Pfam" id="PF01636">
    <property type="entry name" value="APH"/>
    <property type="match status" value="1"/>
</dbReference>
<proteinExistence type="predicted"/>
<organism evidence="2 3">
    <name type="scientific">Hathewaya limosa</name>
    <name type="common">Clostridium limosum</name>
    <dbReference type="NCBI Taxonomy" id="1536"/>
    <lineage>
        <taxon>Bacteria</taxon>
        <taxon>Bacillati</taxon>
        <taxon>Bacillota</taxon>
        <taxon>Clostridia</taxon>
        <taxon>Eubacteriales</taxon>
        <taxon>Clostridiaceae</taxon>
        <taxon>Hathewaya</taxon>
    </lineage>
</organism>
<comment type="caution">
    <text evidence="2">The sequence shown here is derived from an EMBL/GenBank/DDBJ whole genome shotgun (WGS) entry which is preliminary data.</text>
</comment>
<reference evidence="2 3" key="1">
    <citation type="submission" date="2023-07" db="EMBL/GenBank/DDBJ databases">
        <title>Genomic Encyclopedia of Type Strains, Phase IV (KMG-IV): sequencing the most valuable type-strain genomes for metagenomic binning, comparative biology and taxonomic classification.</title>
        <authorList>
            <person name="Goeker M."/>
        </authorList>
    </citation>
    <scope>NUCLEOTIDE SEQUENCE [LARGE SCALE GENOMIC DNA]</scope>
    <source>
        <strain evidence="2 3">DSM 1400</strain>
    </source>
</reference>
<keyword evidence="3" id="KW-1185">Reference proteome</keyword>
<sequence>MLDTKYKDREYLKEYCLDVELFLRFDLDVIDVIPVRKVFIVITKDGQYILKKLDYSIENLEFINNGLEYVRKNGFNNVLRFLKTKENQICTEYKGNMYCIMELLEGSESVYSNPIDVLLATKSLGLLHKASKGYYGNLEEKDFRGNLKENLQKQLQDMKFIKNTVEKYLNKNNFDNIFLENIDHLLKRGEDSLSYLLNSNYHNMINDKNKVAFCHHDLAHHNILIKDNEAYFIDFDYAIIDLKVHDLCNFILKVIKDFAYDIEKAEDIINEYKKYNDLEKDELEVLYGFMSFPHKTFTLIRNYYYKQKKWEYDIFVNKLIDKTQYIREEEEFLELFKERII</sequence>
<dbReference type="Gene3D" id="3.90.1200.10">
    <property type="match status" value="1"/>
</dbReference>
<evidence type="ECO:0000259" key="1">
    <source>
        <dbReference type="Pfam" id="PF01636"/>
    </source>
</evidence>
<dbReference type="InterPro" id="IPR014255">
    <property type="entry name" value="Spore_coat_CotS"/>
</dbReference>
<accession>A0ABU0JMS6</accession>
<name>A0ABU0JMS6_HATLI</name>